<keyword evidence="3" id="KW-1185">Reference proteome</keyword>
<dbReference type="InterPro" id="IPR051043">
    <property type="entry name" value="Sulfatase_Mod_Factor_Kinase"/>
</dbReference>
<organism evidence="2">
    <name type="scientific">Tuwongella immobilis</name>
    <dbReference type="NCBI Taxonomy" id="692036"/>
    <lineage>
        <taxon>Bacteria</taxon>
        <taxon>Pseudomonadati</taxon>
        <taxon>Planctomycetota</taxon>
        <taxon>Planctomycetia</taxon>
        <taxon>Gemmatales</taxon>
        <taxon>Gemmataceae</taxon>
        <taxon>Tuwongella</taxon>
    </lineage>
</organism>
<accession>A0A6C2YK46</accession>
<gene>
    <name evidence="2" type="ORF">GMBLW1_24870</name>
</gene>
<proteinExistence type="predicted"/>
<dbReference type="InterPro" id="IPR042095">
    <property type="entry name" value="SUMF_sf"/>
</dbReference>
<protein>
    <recommendedName>
        <fullName evidence="1">Sulfatase-modifying factor enzyme-like domain-containing protein</fullName>
    </recommendedName>
</protein>
<dbReference type="GO" id="GO:0120147">
    <property type="term" value="F:formylglycine-generating oxidase activity"/>
    <property type="evidence" value="ECO:0007669"/>
    <property type="project" value="TreeGrafter"/>
</dbReference>
<feature type="domain" description="Sulfatase-modifying factor enzyme-like" evidence="1">
    <location>
        <begin position="33"/>
        <end position="324"/>
    </location>
</feature>
<dbReference type="InterPro" id="IPR016187">
    <property type="entry name" value="CTDL_fold"/>
</dbReference>
<dbReference type="AlphaFoldDB" id="A0A6C2YK46"/>
<dbReference type="SUPFAM" id="SSF56436">
    <property type="entry name" value="C-type lectin-like"/>
    <property type="match status" value="1"/>
</dbReference>
<dbReference type="Proteomes" id="UP000464378">
    <property type="component" value="Chromosome"/>
</dbReference>
<dbReference type="EMBL" id="LR593887">
    <property type="protein sequence ID" value="VTR98511.1"/>
    <property type="molecule type" value="Genomic_DNA"/>
</dbReference>
<dbReference type="Pfam" id="PF03781">
    <property type="entry name" value="FGE-sulfatase"/>
    <property type="match status" value="1"/>
</dbReference>
<evidence type="ECO:0000313" key="3">
    <source>
        <dbReference type="Proteomes" id="UP000464378"/>
    </source>
</evidence>
<name>A0A6C2YK46_9BACT</name>
<dbReference type="InParanoid" id="A0A6C2YK46"/>
<evidence type="ECO:0000313" key="2">
    <source>
        <dbReference type="EMBL" id="VIP01473.1"/>
    </source>
</evidence>
<evidence type="ECO:0000259" key="1">
    <source>
        <dbReference type="Pfam" id="PF03781"/>
    </source>
</evidence>
<dbReference type="EMBL" id="LR586016">
    <property type="protein sequence ID" value="VIP01473.1"/>
    <property type="molecule type" value="Genomic_DNA"/>
</dbReference>
<dbReference type="PANTHER" id="PTHR23150">
    <property type="entry name" value="SULFATASE MODIFYING FACTOR 1, 2"/>
    <property type="match status" value="1"/>
</dbReference>
<dbReference type="Gene3D" id="3.90.1580.10">
    <property type="entry name" value="paralog of FGE (formylglycine-generating enzyme)"/>
    <property type="match status" value="1"/>
</dbReference>
<sequence>MLPTPPVGNTETIGGGEIREIKPRSQPDGVAPDGMVWIPGGRFVMGSSDGPADEQPPHPVSVSAFWMDRTEVTNAQFRKFVEATGYQTVAERPVDPAQYGLPPAEKIPPFSAVFDAAIPEVDLRRPADEPHPPWWKRVNGACWRHPEGPNSSIEGKDNHPVVQIAYLDALAYCKWAGKRLPTEAEWEFAARGGLDQKTYVWGDVQPGADGVWQANIWQGKFPRENAISDGFRGSAPVASFAANGYGLFDMSGNVWEWCEDWYDPNYYRISTSINPIGPMDGTTRVMRGGSFLCADIYCRRYLPAARHANDPDSAANHIGFRCVKDAP</sequence>
<reference evidence="2" key="1">
    <citation type="submission" date="2019-04" db="EMBL/GenBank/DDBJ databases">
        <authorList>
            <consortium name="Science for Life Laboratories"/>
        </authorList>
    </citation>
    <scope>NUCLEOTIDE SEQUENCE</scope>
    <source>
        <strain evidence="2">MBLW1</strain>
    </source>
</reference>
<dbReference type="InterPro" id="IPR005532">
    <property type="entry name" value="SUMF_dom"/>
</dbReference>
<dbReference type="PANTHER" id="PTHR23150:SF19">
    <property type="entry name" value="FORMYLGLYCINE-GENERATING ENZYME"/>
    <property type="match status" value="1"/>
</dbReference>
<dbReference type="KEGG" id="tim:GMBLW1_24870"/>